<feature type="region of interest" description="Disordered" evidence="1">
    <location>
        <begin position="187"/>
        <end position="229"/>
    </location>
</feature>
<gene>
    <name evidence="3" type="ORF">EC9_45610</name>
</gene>
<evidence type="ECO:0000313" key="4">
    <source>
        <dbReference type="Proteomes" id="UP000319557"/>
    </source>
</evidence>
<organism evidence="3 4">
    <name type="scientific">Rosistilla ulvae</name>
    <dbReference type="NCBI Taxonomy" id="1930277"/>
    <lineage>
        <taxon>Bacteria</taxon>
        <taxon>Pseudomonadati</taxon>
        <taxon>Planctomycetota</taxon>
        <taxon>Planctomycetia</taxon>
        <taxon>Pirellulales</taxon>
        <taxon>Pirellulaceae</taxon>
        <taxon>Rosistilla</taxon>
    </lineage>
</organism>
<keyword evidence="2" id="KW-0732">Signal</keyword>
<keyword evidence="4" id="KW-1185">Reference proteome</keyword>
<accession>A0A517M660</accession>
<dbReference type="AlphaFoldDB" id="A0A517M660"/>
<evidence type="ECO:0000256" key="1">
    <source>
        <dbReference type="SAM" id="MobiDB-lite"/>
    </source>
</evidence>
<sequence precursor="true">MRRRRCTFAFILPLFLVSLASAQDDVPAGESVPAASVVVTEDLPVAKPTTDGDDPVATATKPSGSMASRPLSVTITLANQSVIRGTLTDTTEIQMKTGFGELMIPLSEVAGIRFASQEDTSTTIVMLNGDSVTGATDVKRLTIDTEWGAAQVNGPSIASILLVPNLQWSSIAGLNGKRWYLTESNNVQTNSSTSSTGGNNRSNPSSLPPNSSFPGNSGVLSSPPQFRPR</sequence>
<dbReference type="Proteomes" id="UP000319557">
    <property type="component" value="Chromosome"/>
</dbReference>
<dbReference type="RefSeq" id="WP_145348179.1">
    <property type="nucleotide sequence ID" value="NZ_CP036261.1"/>
</dbReference>
<feature type="chain" id="PRO_5021783993" evidence="2">
    <location>
        <begin position="23"/>
        <end position="229"/>
    </location>
</feature>
<reference evidence="3 4" key="1">
    <citation type="submission" date="2019-02" db="EMBL/GenBank/DDBJ databases">
        <title>Deep-cultivation of Planctomycetes and their phenomic and genomic characterization uncovers novel biology.</title>
        <authorList>
            <person name="Wiegand S."/>
            <person name="Jogler M."/>
            <person name="Boedeker C."/>
            <person name="Pinto D."/>
            <person name="Vollmers J."/>
            <person name="Rivas-Marin E."/>
            <person name="Kohn T."/>
            <person name="Peeters S.H."/>
            <person name="Heuer A."/>
            <person name="Rast P."/>
            <person name="Oberbeckmann S."/>
            <person name="Bunk B."/>
            <person name="Jeske O."/>
            <person name="Meyerdierks A."/>
            <person name="Storesund J.E."/>
            <person name="Kallscheuer N."/>
            <person name="Luecker S."/>
            <person name="Lage O.M."/>
            <person name="Pohl T."/>
            <person name="Merkel B.J."/>
            <person name="Hornburger P."/>
            <person name="Mueller R.-W."/>
            <person name="Bruemmer F."/>
            <person name="Labrenz M."/>
            <person name="Spormann A.M."/>
            <person name="Op den Camp H."/>
            <person name="Overmann J."/>
            <person name="Amann R."/>
            <person name="Jetten M.S.M."/>
            <person name="Mascher T."/>
            <person name="Medema M.H."/>
            <person name="Devos D.P."/>
            <person name="Kaster A.-K."/>
            <person name="Ovreas L."/>
            <person name="Rohde M."/>
            <person name="Galperin M.Y."/>
            <person name="Jogler C."/>
        </authorList>
    </citation>
    <scope>NUCLEOTIDE SEQUENCE [LARGE SCALE GENOMIC DNA]</scope>
    <source>
        <strain evidence="3 4">EC9</strain>
    </source>
</reference>
<feature type="signal peptide" evidence="2">
    <location>
        <begin position="1"/>
        <end position="22"/>
    </location>
</feature>
<protein>
    <submittedName>
        <fullName evidence="3">Uncharacterized protein</fullName>
    </submittedName>
</protein>
<evidence type="ECO:0000256" key="2">
    <source>
        <dbReference type="SAM" id="SignalP"/>
    </source>
</evidence>
<proteinExistence type="predicted"/>
<dbReference type="KEGG" id="ruv:EC9_45610"/>
<feature type="compositionally biased region" description="Low complexity" evidence="1">
    <location>
        <begin position="187"/>
        <end position="218"/>
    </location>
</feature>
<dbReference type="EMBL" id="CP036261">
    <property type="protein sequence ID" value="QDS90353.1"/>
    <property type="molecule type" value="Genomic_DNA"/>
</dbReference>
<feature type="compositionally biased region" description="Polar residues" evidence="1">
    <location>
        <begin position="219"/>
        <end position="229"/>
    </location>
</feature>
<evidence type="ECO:0000313" key="3">
    <source>
        <dbReference type="EMBL" id="QDS90353.1"/>
    </source>
</evidence>
<feature type="region of interest" description="Disordered" evidence="1">
    <location>
        <begin position="45"/>
        <end position="67"/>
    </location>
</feature>
<name>A0A517M660_9BACT</name>
<dbReference type="OrthoDB" id="283183at2"/>